<gene>
    <name evidence="2" type="ORF">DUNSADRAFT_16630</name>
</gene>
<feature type="compositionally biased region" description="Gly residues" evidence="1">
    <location>
        <begin position="76"/>
        <end position="90"/>
    </location>
</feature>
<dbReference type="EMBL" id="MU070209">
    <property type="protein sequence ID" value="KAF5829059.1"/>
    <property type="molecule type" value="Genomic_DNA"/>
</dbReference>
<reference evidence="2" key="1">
    <citation type="submission" date="2017-08" db="EMBL/GenBank/DDBJ databases">
        <authorList>
            <person name="Polle J.E."/>
            <person name="Barry K."/>
            <person name="Cushman J."/>
            <person name="Schmutz J."/>
            <person name="Tran D."/>
            <person name="Hathwaick L.T."/>
            <person name="Yim W.C."/>
            <person name="Jenkins J."/>
            <person name="Mckie-Krisberg Z.M."/>
            <person name="Prochnik S."/>
            <person name="Lindquist E."/>
            <person name="Dockter R.B."/>
            <person name="Adam C."/>
            <person name="Molina H."/>
            <person name="Bunkerborg J."/>
            <person name="Jin E."/>
            <person name="Buchheim M."/>
            <person name="Magnuson J."/>
        </authorList>
    </citation>
    <scope>NUCLEOTIDE SEQUENCE</scope>
    <source>
        <strain evidence="2">CCAP 19/18</strain>
    </source>
</reference>
<feature type="compositionally biased region" description="Basic and acidic residues" evidence="1">
    <location>
        <begin position="108"/>
        <end position="121"/>
    </location>
</feature>
<proteinExistence type="predicted"/>
<evidence type="ECO:0000313" key="2">
    <source>
        <dbReference type="EMBL" id="KAF5829059.1"/>
    </source>
</evidence>
<keyword evidence="3" id="KW-1185">Reference proteome</keyword>
<name>A0ABQ7G378_DUNSA</name>
<sequence>MDTDSLEDTDSSFEDMSQPGRAAAGFPTQHSAQPTVRSIQEEEERRPLYRTPFGPTRSSGTPQGYHTAAEAAAQGPGTGAGPPGFSFGGDGSEEDLATPTSIPNPLFSEREESQTLEDERVGVALCKT</sequence>
<feature type="compositionally biased region" description="Polar residues" evidence="1">
    <location>
        <begin position="28"/>
        <end position="38"/>
    </location>
</feature>
<evidence type="ECO:0008006" key="4">
    <source>
        <dbReference type="Google" id="ProtNLM"/>
    </source>
</evidence>
<feature type="region of interest" description="Disordered" evidence="1">
    <location>
        <begin position="1"/>
        <end position="128"/>
    </location>
</feature>
<dbReference type="Proteomes" id="UP000815325">
    <property type="component" value="Unassembled WGS sequence"/>
</dbReference>
<protein>
    <recommendedName>
        <fullName evidence="4">Encoded protein</fullName>
    </recommendedName>
</protein>
<organism evidence="2 3">
    <name type="scientific">Dunaliella salina</name>
    <name type="common">Green alga</name>
    <name type="synonym">Protococcus salinus</name>
    <dbReference type="NCBI Taxonomy" id="3046"/>
    <lineage>
        <taxon>Eukaryota</taxon>
        <taxon>Viridiplantae</taxon>
        <taxon>Chlorophyta</taxon>
        <taxon>core chlorophytes</taxon>
        <taxon>Chlorophyceae</taxon>
        <taxon>CS clade</taxon>
        <taxon>Chlamydomonadales</taxon>
        <taxon>Dunaliellaceae</taxon>
        <taxon>Dunaliella</taxon>
    </lineage>
</organism>
<feature type="compositionally biased region" description="Acidic residues" evidence="1">
    <location>
        <begin position="1"/>
        <end position="13"/>
    </location>
</feature>
<accession>A0ABQ7G378</accession>
<comment type="caution">
    <text evidence="2">The sequence shown here is derived from an EMBL/GenBank/DDBJ whole genome shotgun (WGS) entry which is preliminary data.</text>
</comment>
<evidence type="ECO:0000313" key="3">
    <source>
        <dbReference type="Proteomes" id="UP000815325"/>
    </source>
</evidence>
<evidence type="ECO:0000256" key="1">
    <source>
        <dbReference type="SAM" id="MobiDB-lite"/>
    </source>
</evidence>